<feature type="region of interest" description="Disordered" evidence="1">
    <location>
        <begin position="553"/>
        <end position="585"/>
    </location>
</feature>
<feature type="region of interest" description="Disordered" evidence="1">
    <location>
        <begin position="222"/>
        <end position="260"/>
    </location>
</feature>
<evidence type="ECO:0000313" key="3">
    <source>
        <dbReference type="Proteomes" id="UP001438707"/>
    </source>
</evidence>
<evidence type="ECO:0000256" key="1">
    <source>
        <dbReference type="SAM" id="MobiDB-lite"/>
    </source>
</evidence>
<accession>A0AAW1S9I7</accession>
<comment type="caution">
    <text evidence="2">The sequence shown here is derived from an EMBL/GenBank/DDBJ whole genome shotgun (WGS) entry which is preliminary data.</text>
</comment>
<dbReference type="Proteomes" id="UP001438707">
    <property type="component" value="Unassembled WGS sequence"/>
</dbReference>
<sequence>MSAEVTAYKLGRKRWSYNKVDFRISNMDGSKDLELEEGLAVRKHPLEVPESSLLYNIRMNNGSCAHLHVYCVYDYEVIDVVQLAPDKREYEWECVTRDKCSHGCKGPVLMPMQRFGRHLGGRKGEAKTPSSLHISVDEASNHVGVRNFRLLFGVFAQDSKKLLGTAVTQPIRVFVNNDVPKGAGYIEVTVRCDDDWTGWKDAAGPGSAVALQHDEHLERVVTEDHARKNEAPSPSPGTPQMVPDRQILCRSPKPSSSMWTDPCSLQNVCERDMISAFPSATKEGDTNKPDASLNPPVHMMFTTRPDVDPEDFPQPMESPPDPASGSEGPQHLGETSQERTTSAEDGIIALDESDDEEAMEGPDGGVADAKALDKHWINHAPGKASDDAGDVGTCLLNQAPKTRTTVPDLLQHAMMSCIDYANTRKAYDGLQEEESVPRRFRKADEFGPQDQHAQTVQQYVANAQQNWQVGHRRKLARLDDQSLTHDENQQTIADQVPKPCCVPADTIGAPAAPDEAVLAGRNSPLGFPSANAAAPEQKTSADAGPTIEVSGIQAETTKAKDQPWSTQELPSEGMPGPVAAPGTPTTIVNFHT</sequence>
<keyword evidence="3" id="KW-1185">Reference proteome</keyword>
<reference evidence="2 3" key="1">
    <citation type="journal article" date="2024" name="Nat. Commun.">
        <title>Phylogenomics reveals the evolutionary origins of lichenization in chlorophyte algae.</title>
        <authorList>
            <person name="Puginier C."/>
            <person name="Libourel C."/>
            <person name="Otte J."/>
            <person name="Skaloud P."/>
            <person name="Haon M."/>
            <person name="Grisel S."/>
            <person name="Petersen M."/>
            <person name="Berrin J.G."/>
            <person name="Delaux P.M."/>
            <person name="Dal Grande F."/>
            <person name="Keller J."/>
        </authorList>
    </citation>
    <scope>NUCLEOTIDE SEQUENCE [LARGE SCALE GENOMIC DNA]</scope>
    <source>
        <strain evidence="2 3">SAG 2145</strain>
    </source>
</reference>
<feature type="compositionally biased region" description="Low complexity" evidence="1">
    <location>
        <begin position="575"/>
        <end position="585"/>
    </location>
</feature>
<proteinExistence type="predicted"/>
<dbReference type="AlphaFoldDB" id="A0AAW1S9I7"/>
<name>A0AAW1S9I7_9CHLO</name>
<organism evidence="2 3">
    <name type="scientific">Apatococcus lobatus</name>
    <dbReference type="NCBI Taxonomy" id="904363"/>
    <lineage>
        <taxon>Eukaryota</taxon>
        <taxon>Viridiplantae</taxon>
        <taxon>Chlorophyta</taxon>
        <taxon>core chlorophytes</taxon>
        <taxon>Trebouxiophyceae</taxon>
        <taxon>Chlorellales</taxon>
        <taxon>Chlorellaceae</taxon>
        <taxon>Apatococcus</taxon>
    </lineage>
</organism>
<evidence type="ECO:0000313" key="2">
    <source>
        <dbReference type="EMBL" id="KAK9842909.1"/>
    </source>
</evidence>
<feature type="region of interest" description="Disordered" evidence="1">
    <location>
        <begin position="302"/>
        <end position="343"/>
    </location>
</feature>
<dbReference type="EMBL" id="JALJOS010000002">
    <property type="protein sequence ID" value="KAK9842909.1"/>
    <property type="molecule type" value="Genomic_DNA"/>
</dbReference>
<gene>
    <name evidence="2" type="ORF">WJX74_004222</name>
</gene>
<protein>
    <submittedName>
        <fullName evidence="2">Uncharacterized protein</fullName>
    </submittedName>
</protein>